<evidence type="ECO:0000313" key="2">
    <source>
        <dbReference type="Proteomes" id="UP000243217"/>
    </source>
</evidence>
<dbReference type="EMBL" id="JNBS01002699">
    <property type="protein sequence ID" value="OQR89626.1"/>
    <property type="molecule type" value="Genomic_DNA"/>
</dbReference>
<organism evidence="1 2">
    <name type="scientific">Thraustotheca clavata</name>
    <dbReference type="NCBI Taxonomy" id="74557"/>
    <lineage>
        <taxon>Eukaryota</taxon>
        <taxon>Sar</taxon>
        <taxon>Stramenopiles</taxon>
        <taxon>Oomycota</taxon>
        <taxon>Saprolegniomycetes</taxon>
        <taxon>Saprolegniales</taxon>
        <taxon>Achlyaceae</taxon>
        <taxon>Thraustotheca</taxon>
    </lineage>
</organism>
<sequence>MDCRELQRAMRNRLKQKRHRERFGIEKTQLLTDIKELKISLFRLRRQAKVQKNTLLPWEAIADSLAEATSEAQSSVIALRAQQTRLVDLCQNLSAWVASMSRGNNVPQARHRWIDVNLVADPGSRVLGIDWYSKHLYHNTDFMVALSQMPYSGPVADALVLDCGDGFSELLGRMQKEFNAPFEVAYQALRKKLRGQCCGDFDRNVCEDLDDTLSETLQTTIRYYRQVITPEESNFFVCREFKEENRVIFFRGNFTQDEKFSRNLRCRPRIFWYILERIDNNHTRFRSVLYNGPRVEDGALVPWRFDYGMMRSKNVQDDLEFDQYQAIVLKHTQPIIDVNYTSFTLTD</sequence>
<evidence type="ECO:0008006" key="3">
    <source>
        <dbReference type="Google" id="ProtNLM"/>
    </source>
</evidence>
<gene>
    <name evidence="1" type="ORF">THRCLA_09657</name>
</gene>
<proteinExistence type="predicted"/>
<accession>A0A1V9YV53</accession>
<keyword evidence="2" id="KW-1185">Reference proteome</keyword>
<evidence type="ECO:0000313" key="1">
    <source>
        <dbReference type="EMBL" id="OQR89626.1"/>
    </source>
</evidence>
<protein>
    <recommendedName>
        <fullName evidence="3">BZIP domain-containing protein</fullName>
    </recommendedName>
</protein>
<dbReference type="AlphaFoldDB" id="A0A1V9YV53"/>
<name>A0A1V9YV53_9STRA</name>
<dbReference type="Proteomes" id="UP000243217">
    <property type="component" value="Unassembled WGS sequence"/>
</dbReference>
<reference evidence="1 2" key="1">
    <citation type="journal article" date="2014" name="Genome Biol. Evol.">
        <title>The secreted proteins of Achlya hypogyna and Thraustotheca clavata identify the ancestral oomycete secretome and reveal gene acquisitions by horizontal gene transfer.</title>
        <authorList>
            <person name="Misner I."/>
            <person name="Blouin N."/>
            <person name="Leonard G."/>
            <person name="Richards T.A."/>
            <person name="Lane C.E."/>
        </authorList>
    </citation>
    <scope>NUCLEOTIDE SEQUENCE [LARGE SCALE GENOMIC DNA]</scope>
    <source>
        <strain evidence="1 2">ATCC 34112</strain>
    </source>
</reference>
<comment type="caution">
    <text evidence="1">The sequence shown here is derived from an EMBL/GenBank/DDBJ whole genome shotgun (WGS) entry which is preliminary data.</text>
</comment>